<keyword evidence="2" id="KW-1185">Reference proteome</keyword>
<organism evidence="1 2">
    <name type="scientific">Aspergillus sclerotioniger CBS 115572</name>
    <dbReference type="NCBI Taxonomy" id="1450535"/>
    <lineage>
        <taxon>Eukaryota</taxon>
        <taxon>Fungi</taxon>
        <taxon>Dikarya</taxon>
        <taxon>Ascomycota</taxon>
        <taxon>Pezizomycotina</taxon>
        <taxon>Eurotiomycetes</taxon>
        <taxon>Eurotiomycetidae</taxon>
        <taxon>Eurotiales</taxon>
        <taxon>Aspergillaceae</taxon>
        <taxon>Aspergillus</taxon>
        <taxon>Aspergillus subgen. Circumdati</taxon>
    </lineage>
</organism>
<comment type="caution">
    <text evidence="1">The sequence shown here is derived from an EMBL/GenBank/DDBJ whole genome shotgun (WGS) entry which is preliminary data.</text>
</comment>
<dbReference type="AlphaFoldDB" id="A0A317XD19"/>
<dbReference type="OrthoDB" id="4426943at2759"/>
<dbReference type="GeneID" id="37118513"/>
<sequence length="202" mass="23317">MSSTPDMRETRDHAGQWNNMNINMLFNFIRQDEAVLKYQDQLESEIRQSRATYLQLINHCTDLEGKLCEVEHMRSRLELKVEHITEDNKALHRTLELERTKIREMASRLASLSSINQSLLSGDSKSMGSDTRSVDTRQLLLENEQQRILISNLHSTLDCKNETIKNLRQALSEVNQGVKGAIEIIEEGSESQIDYWGQIEEV</sequence>
<gene>
    <name evidence="1" type="ORF">BO94DRAFT_601198</name>
</gene>
<accession>A0A317XD19</accession>
<dbReference type="RefSeq" id="XP_025472792.1">
    <property type="nucleotide sequence ID" value="XM_025616370.1"/>
</dbReference>
<name>A0A317XD19_9EURO</name>
<evidence type="ECO:0000313" key="1">
    <source>
        <dbReference type="EMBL" id="PWY96031.1"/>
    </source>
</evidence>
<dbReference type="EMBL" id="MSFK01000002">
    <property type="protein sequence ID" value="PWY96031.1"/>
    <property type="molecule type" value="Genomic_DNA"/>
</dbReference>
<reference evidence="1 2" key="1">
    <citation type="submission" date="2016-12" db="EMBL/GenBank/DDBJ databases">
        <title>The genomes of Aspergillus section Nigri reveals drivers in fungal speciation.</title>
        <authorList>
            <consortium name="DOE Joint Genome Institute"/>
            <person name="Vesth T.C."/>
            <person name="Nybo J."/>
            <person name="Theobald S."/>
            <person name="Brandl J."/>
            <person name="Frisvad J.C."/>
            <person name="Nielsen K.F."/>
            <person name="Lyhne E.K."/>
            <person name="Kogle M.E."/>
            <person name="Kuo A."/>
            <person name="Riley R."/>
            <person name="Clum A."/>
            <person name="Nolan M."/>
            <person name="Lipzen A."/>
            <person name="Salamov A."/>
            <person name="Henrissat B."/>
            <person name="Wiebenga A."/>
            <person name="De Vries R.P."/>
            <person name="Grigoriev I.V."/>
            <person name="Mortensen U.H."/>
            <person name="Andersen M.R."/>
            <person name="Baker S.E."/>
        </authorList>
    </citation>
    <scope>NUCLEOTIDE SEQUENCE [LARGE SCALE GENOMIC DNA]</scope>
    <source>
        <strain evidence="1 2">CBS 115572</strain>
    </source>
</reference>
<dbReference type="Proteomes" id="UP000246702">
    <property type="component" value="Unassembled WGS sequence"/>
</dbReference>
<protein>
    <submittedName>
        <fullName evidence="1">Uncharacterized protein</fullName>
    </submittedName>
</protein>
<evidence type="ECO:0000313" key="2">
    <source>
        <dbReference type="Proteomes" id="UP000246702"/>
    </source>
</evidence>
<proteinExistence type="predicted"/>